<keyword evidence="1" id="KW-0732">Signal</keyword>
<sequence length="222" mass="24617">MSLNNWKSVSCSILFLAVPVLAADLTDQLAYCSYVMEQAQAQRDLLRTPIAAAGMTQPETGLPLQLVGGASLGLSDLRKASLTMDVARKNCELYKATTWAQQDIQYALPSLEREALRNRLALIEQASKSLDAMMEKTAKMVEAKNATRLMLFTLQATKIKLDADHADTQSKIAALYTPPLSDQPLKELVAEKQHGEASEQKALGVPRQRKWDRLRPEVKLHI</sequence>
<reference evidence="3" key="1">
    <citation type="submission" date="2018-02" db="EMBL/GenBank/DDBJ databases">
        <authorList>
            <person name="Hausmann B."/>
        </authorList>
    </citation>
    <scope>NUCLEOTIDE SEQUENCE [LARGE SCALE GENOMIC DNA]</scope>
    <source>
        <strain evidence="3">Peat soil MAG SbA1</strain>
    </source>
</reference>
<dbReference type="EMBL" id="OMOD01000197">
    <property type="protein sequence ID" value="SPF50062.1"/>
    <property type="molecule type" value="Genomic_DNA"/>
</dbReference>
<dbReference type="OrthoDB" id="9860583at2"/>
<feature type="signal peptide" evidence="1">
    <location>
        <begin position="1"/>
        <end position="22"/>
    </location>
</feature>
<evidence type="ECO:0000256" key="1">
    <source>
        <dbReference type="SAM" id="SignalP"/>
    </source>
</evidence>
<dbReference type="AlphaFoldDB" id="A0A2U3LDV8"/>
<protein>
    <recommendedName>
        <fullName evidence="4">Outer membrane efflux protein</fullName>
    </recommendedName>
</protein>
<evidence type="ECO:0008006" key="4">
    <source>
        <dbReference type="Google" id="ProtNLM"/>
    </source>
</evidence>
<gene>
    <name evidence="2" type="ORF">SBA1_980060</name>
</gene>
<evidence type="ECO:0000313" key="2">
    <source>
        <dbReference type="EMBL" id="SPF50062.1"/>
    </source>
</evidence>
<dbReference type="Proteomes" id="UP000238701">
    <property type="component" value="Unassembled WGS sequence"/>
</dbReference>
<organism evidence="2 3">
    <name type="scientific">Candidatus Sulfotelmatobacter kueseliae</name>
    <dbReference type="NCBI Taxonomy" id="2042962"/>
    <lineage>
        <taxon>Bacteria</taxon>
        <taxon>Pseudomonadati</taxon>
        <taxon>Acidobacteriota</taxon>
        <taxon>Terriglobia</taxon>
        <taxon>Terriglobales</taxon>
        <taxon>Candidatus Korobacteraceae</taxon>
        <taxon>Candidatus Sulfotelmatobacter</taxon>
    </lineage>
</organism>
<accession>A0A2U3LDV8</accession>
<evidence type="ECO:0000313" key="3">
    <source>
        <dbReference type="Proteomes" id="UP000238701"/>
    </source>
</evidence>
<name>A0A2U3LDV8_9BACT</name>
<feature type="chain" id="PRO_5015601648" description="Outer membrane efflux protein" evidence="1">
    <location>
        <begin position="23"/>
        <end position="222"/>
    </location>
</feature>
<proteinExistence type="predicted"/>